<sequence>MSDLQSIIAAGWVILFGALIGEVISMPLLGALVRWRVHYDPDRVRLGDSERPKTEPGPLVTGYFSTVRRVYRLEGWAGLYKGFWPSVFNTLVPLLVALPFLDGDMNLAIGRQARFGDYGVVGPVLQVTLFQVSLSRFAVQKTQSAEEDDNSVETAADIAAAARVESYLEDVIALRDDHPYVSFADYVNRAYIKDPERLTTKSTRLLVDGYASTLRRLVGPKGWAGLYKGFWPSFVGVFAASLIALSLPPDDPDLMVGRPASAIVTPYKLRSSNPLVAYKLLLSPIERRHPWKIYLLPGVFVSQFANTLLITVFAPTITSWLEQLAEKRMAVAVILHLAVVFPGSCLYTLFQVALARLPVQRTWSSEENNTGVETVADIAAGARVQSYSHEDVIVLRDDQDPYVSFTDYVNKVTTEEGWRVLLRAWWASFLLFYGLASFRIVQWLNKYM</sequence>
<dbReference type="PANTHER" id="PTHR45683">
    <property type="entry name" value="MITOCHONDRIAL NICOTINAMIDE ADENINE DINUCLEOTIDE TRANSPORTER 1-RELATED-RELATED"/>
    <property type="match status" value="1"/>
</dbReference>
<feature type="transmembrane region" description="Helical" evidence="9">
    <location>
        <begin position="82"/>
        <end position="101"/>
    </location>
</feature>
<keyword evidence="5" id="KW-0677">Repeat</keyword>
<comment type="caution">
    <text evidence="10">The sequence shown here is derived from an EMBL/GenBank/DDBJ whole genome shotgun (WGS) entry which is preliminary data.</text>
</comment>
<reference evidence="10 11" key="1">
    <citation type="submission" date="2024-05" db="EMBL/GenBank/DDBJ databases">
        <title>A draft genome resource for the thread blight pathogen Marasmius tenuissimus strain MS-2.</title>
        <authorList>
            <person name="Yulfo-Soto G.E."/>
            <person name="Baruah I.K."/>
            <person name="Amoako-Attah I."/>
            <person name="Bukari Y."/>
            <person name="Meinhardt L.W."/>
            <person name="Bailey B.A."/>
            <person name="Cohen S.P."/>
        </authorList>
    </citation>
    <scope>NUCLEOTIDE SEQUENCE [LARGE SCALE GENOMIC DNA]</scope>
    <source>
        <strain evidence="10 11">MS-2</strain>
    </source>
</reference>
<comment type="similarity">
    <text evidence="2">Belongs to the mitochondrial carrier (TC 2.A.29) family.</text>
</comment>
<dbReference type="InterPro" id="IPR023395">
    <property type="entry name" value="MCP_dom_sf"/>
</dbReference>
<keyword evidence="4 8" id="KW-0812">Transmembrane</keyword>
<organism evidence="10 11">
    <name type="scientific">Marasmius tenuissimus</name>
    <dbReference type="NCBI Taxonomy" id="585030"/>
    <lineage>
        <taxon>Eukaryota</taxon>
        <taxon>Fungi</taxon>
        <taxon>Dikarya</taxon>
        <taxon>Basidiomycota</taxon>
        <taxon>Agaricomycotina</taxon>
        <taxon>Agaricomycetes</taxon>
        <taxon>Agaricomycetidae</taxon>
        <taxon>Agaricales</taxon>
        <taxon>Marasmiineae</taxon>
        <taxon>Marasmiaceae</taxon>
        <taxon>Marasmius</taxon>
    </lineage>
</organism>
<dbReference type="PROSITE" id="PS50920">
    <property type="entry name" value="SOLCAR"/>
    <property type="match status" value="1"/>
</dbReference>
<dbReference type="InterPro" id="IPR018108">
    <property type="entry name" value="MCP_transmembrane"/>
</dbReference>
<evidence type="ECO:0000256" key="5">
    <source>
        <dbReference type="ARBA" id="ARBA00022737"/>
    </source>
</evidence>
<feature type="repeat" description="Solcar" evidence="8">
    <location>
        <begin position="5"/>
        <end position="107"/>
    </location>
</feature>
<dbReference type="InterPro" id="IPR044712">
    <property type="entry name" value="SLC25A32-like"/>
</dbReference>
<feature type="transmembrane region" description="Helical" evidence="9">
    <location>
        <begin position="293"/>
        <end position="317"/>
    </location>
</feature>
<dbReference type="Proteomes" id="UP001437256">
    <property type="component" value="Unassembled WGS sequence"/>
</dbReference>
<evidence type="ECO:0000256" key="7">
    <source>
        <dbReference type="ARBA" id="ARBA00023136"/>
    </source>
</evidence>
<evidence type="ECO:0000256" key="8">
    <source>
        <dbReference type="PROSITE-ProRule" id="PRU00282"/>
    </source>
</evidence>
<feature type="transmembrane region" description="Helical" evidence="9">
    <location>
        <begin position="7"/>
        <end position="33"/>
    </location>
</feature>
<protein>
    <recommendedName>
        <fullName evidence="12">Mitochondrial carrier</fullName>
    </recommendedName>
</protein>
<gene>
    <name evidence="10" type="ORF">AAF712_008849</name>
</gene>
<feature type="transmembrane region" description="Helical" evidence="9">
    <location>
        <begin position="424"/>
        <end position="444"/>
    </location>
</feature>
<keyword evidence="3" id="KW-0813">Transport</keyword>
<comment type="subcellular location">
    <subcellularLocation>
        <location evidence="1">Membrane</location>
        <topology evidence="1">Multi-pass membrane protein</topology>
    </subcellularLocation>
</comment>
<evidence type="ECO:0000256" key="1">
    <source>
        <dbReference type="ARBA" id="ARBA00004141"/>
    </source>
</evidence>
<feature type="transmembrane region" description="Helical" evidence="9">
    <location>
        <begin position="225"/>
        <end position="247"/>
    </location>
</feature>
<evidence type="ECO:0000256" key="6">
    <source>
        <dbReference type="ARBA" id="ARBA00022989"/>
    </source>
</evidence>
<accession>A0ABR2ZSX8</accession>
<feature type="transmembrane region" description="Helical" evidence="9">
    <location>
        <begin position="329"/>
        <end position="350"/>
    </location>
</feature>
<dbReference type="EMBL" id="JBBXMP010000065">
    <property type="protein sequence ID" value="KAL0064264.1"/>
    <property type="molecule type" value="Genomic_DNA"/>
</dbReference>
<evidence type="ECO:0000313" key="10">
    <source>
        <dbReference type="EMBL" id="KAL0064264.1"/>
    </source>
</evidence>
<evidence type="ECO:0000256" key="9">
    <source>
        <dbReference type="SAM" id="Phobius"/>
    </source>
</evidence>
<evidence type="ECO:0000256" key="3">
    <source>
        <dbReference type="ARBA" id="ARBA00022448"/>
    </source>
</evidence>
<evidence type="ECO:0000313" key="11">
    <source>
        <dbReference type="Proteomes" id="UP001437256"/>
    </source>
</evidence>
<keyword evidence="11" id="KW-1185">Reference proteome</keyword>
<dbReference type="Gene3D" id="1.50.40.10">
    <property type="entry name" value="Mitochondrial carrier domain"/>
    <property type="match status" value="2"/>
</dbReference>
<proteinExistence type="inferred from homology"/>
<keyword evidence="6 9" id="KW-1133">Transmembrane helix</keyword>
<evidence type="ECO:0008006" key="12">
    <source>
        <dbReference type="Google" id="ProtNLM"/>
    </source>
</evidence>
<evidence type="ECO:0000256" key="2">
    <source>
        <dbReference type="ARBA" id="ARBA00006375"/>
    </source>
</evidence>
<evidence type="ECO:0000256" key="4">
    <source>
        <dbReference type="ARBA" id="ARBA00022692"/>
    </source>
</evidence>
<keyword evidence="7 8" id="KW-0472">Membrane</keyword>
<name>A0ABR2ZSX8_9AGAR</name>
<dbReference type="SUPFAM" id="SSF103506">
    <property type="entry name" value="Mitochondrial carrier"/>
    <property type="match status" value="1"/>
</dbReference>